<keyword evidence="3" id="KW-1185">Reference proteome</keyword>
<gene>
    <name evidence="2" type="ORF">AYR63_15210</name>
</gene>
<dbReference type="EMBL" id="CP014924">
    <property type="protein sequence ID" value="ANZ68340.1"/>
    <property type="molecule type" value="Genomic_DNA"/>
</dbReference>
<dbReference type="PROSITE" id="PS51257">
    <property type="entry name" value="PROKAR_LIPOPROTEIN"/>
    <property type="match status" value="1"/>
</dbReference>
<evidence type="ECO:0000313" key="3">
    <source>
        <dbReference type="Proteomes" id="UP000093267"/>
    </source>
</evidence>
<dbReference type="Proteomes" id="UP000093267">
    <property type="component" value="Chromosome"/>
</dbReference>
<proteinExistence type="predicted"/>
<keyword evidence="1" id="KW-1133">Transmembrane helix</keyword>
<evidence type="ECO:0000256" key="1">
    <source>
        <dbReference type="SAM" id="Phobius"/>
    </source>
</evidence>
<reference evidence="2 3" key="1">
    <citation type="submission" date="2016-03" db="EMBL/GenBank/DDBJ databases">
        <title>Pediococcus and Lactobacillus from brewery environment - whole genome sequencing and assembly.</title>
        <authorList>
            <person name="Behr J."/>
            <person name="Geissler A.J."/>
            <person name="Vogel R.F."/>
        </authorList>
    </citation>
    <scope>NUCLEOTIDE SEQUENCE [LARGE SCALE GENOMIC DNA]</scope>
    <source>
        <strain evidence="2 3">TMW 1.1995</strain>
    </source>
</reference>
<dbReference type="KEGG" id="lpd:AYR62_03060"/>
<keyword evidence="1" id="KW-0812">Transmembrane</keyword>
<feature type="transmembrane region" description="Helical" evidence="1">
    <location>
        <begin position="16"/>
        <end position="37"/>
    </location>
</feature>
<organism evidence="2 3">
    <name type="scientific">Secundilactobacillus paracollinoides</name>
    <dbReference type="NCBI Taxonomy" id="240427"/>
    <lineage>
        <taxon>Bacteria</taxon>
        <taxon>Bacillati</taxon>
        <taxon>Bacillota</taxon>
        <taxon>Bacilli</taxon>
        <taxon>Lactobacillales</taxon>
        <taxon>Lactobacillaceae</taxon>
        <taxon>Secundilactobacillus</taxon>
    </lineage>
</organism>
<dbReference type="AlphaFoldDB" id="A0A1B2J217"/>
<protein>
    <submittedName>
        <fullName evidence="2">Uncharacterized protein</fullName>
    </submittedName>
</protein>
<accession>A0A1B2J217</accession>
<name>A0A1B2J217_9LACO</name>
<feature type="transmembrane region" description="Helical" evidence="1">
    <location>
        <begin position="74"/>
        <end position="95"/>
    </location>
</feature>
<evidence type="ECO:0000313" key="2">
    <source>
        <dbReference type="EMBL" id="ANZ68340.1"/>
    </source>
</evidence>
<sequence>MEKLKNAVNSPFQKNAWFFGLLVTFLSISCNVLVLIVTHADTVIVAGIESNSGHLVNKDLITSITELTTSMNNAITTIGTVFAFLLIFSALFTVYEVNLNHRRILVLNQLFK</sequence>
<keyword evidence="1" id="KW-0472">Membrane</keyword>